<dbReference type="GeneID" id="89931487"/>
<keyword evidence="6" id="KW-1185">Reference proteome</keyword>
<feature type="region of interest" description="Disordered" evidence="4">
    <location>
        <begin position="414"/>
        <end position="440"/>
    </location>
</feature>
<protein>
    <recommendedName>
        <fullName evidence="7">Nitronate monooxygenase domain-containing protein</fullName>
    </recommendedName>
</protein>
<evidence type="ECO:0000313" key="6">
    <source>
        <dbReference type="Proteomes" id="UP001337655"/>
    </source>
</evidence>
<keyword evidence="1" id="KW-0285">Flavoprotein</keyword>
<dbReference type="InterPro" id="IPR013785">
    <property type="entry name" value="Aldolase_TIM"/>
</dbReference>
<keyword evidence="2" id="KW-0288">FMN</keyword>
<sequence length="440" mass="46408">MDQLKRDYSWIEAPLVACGPMRLIALAPLATEVSKAGGLGFVGAGSDASKLDSILGEVRKLSAEDKRLSQVQDVLPVGVGFLLWAGDKLLRDALPSIEKYCPAAIWLFAPNHTDDLSKWTTEVRRVTSNKTKLWIQVGTVANALEVTRSCHPDVLIVQGQDAGGHGLHKAAGIIPLFPEVDDAITDLCQTSSIPKPVLVAAGGILDPRTAAAALTLGASGLVMGTRYLATPEAQIAAGYRDAVLAAADGGQHTERTKLYDQLRGTTDWPAAYGGRGVLNESFHDAQKGVEFWELKRLHDEALGTGDAGWGHGGGVARLTTYAGTGVGLVGKVMGAGEVTVEVREGARRVVREAGARLSRLPAMLCHSGLFSFLASALVSQSRTLQSRRSAGSSDWTPPPTRILKVNTRSKLHIAPAGIASEPNPSREPGAGGIALSESLR</sequence>
<keyword evidence="3" id="KW-0560">Oxidoreductase</keyword>
<evidence type="ECO:0000256" key="4">
    <source>
        <dbReference type="SAM" id="MobiDB-lite"/>
    </source>
</evidence>
<name>A0AAV9NYT9_9PEZI</name>
<evidence type="ECO:0000256" key="1">
    <source>
        <dbReference type="ARBA" id="ARBA00022630"/>
    </source>
</evidence>
<gene>
    <name evidence="5" type="ORF">LTR77_010158</name>
</gene>
<evidence type="ECO:0000256" key="3">
    <source>
        <dbReference type="ARBA" id="ARBA00023002"/>
    </source>
</evidence>
<dbReference type="InterPro" id="IPR004136">
    <property type="entry name" value="NMO"/>
</dbReference>
<dbReference type="AlphaFoldDB" id="A0AAV9NYT9"/>
<dbReference type="CDD" id="cd04730">
    <property type="entry name" value="NPD_like"/>
    <property type="match status" value="1"/>
</dbReference>
<dbReference type="SUPFAM" id="SSF51412">
    <property type="entry name" value="Inosine monophosphate dehydrogenase (IMPDH)"/>
    <property type="match status" value="1"/>
</dbReference>
<dbReference type="GO" id="GO:0018580">
    <property type="term" value="F:nitronate monooxygenase activity"/>
    <property type="evidence" value="ECO:0007669"/>
    <property type="project" value="InterPro"/>
</dbReference>
<dbReference type="EMBL" id="JAVRRT010000021">
    <property type="protein sequence ID" value="KAK5164067.1"/>
    <property type="molecule type" value="Genomic_DNA"/>
</dbReference>
<dbReference type="PANTHER" id="PTHR32332">
    <property type="entry name" value="2-NITROPROPANE DIOXYGENASE"/>
    <property type="match status" value="1"/>
</dbReference>
<dbReference type="Gene3D" id="3.20.20.70">
    <property type="entry name" value="Aldolase class I"/>
    <property type="match status" value="1"/>
</dbReference>
<accession>A0AAV9NYT9</accession>
<reference evidence="5 6" key="1">
    <citation type="submission" date="2023-08" db="EMBL/GenBank/DDBJ databases">
        <title>Black Yeasts Isolated from many extreme environments.</title>
        <authorList>
            <person name="Coleine C."/>
            <person name="Stajich J.E."/>
            <person name="Selbmann L."/>
        </authorList>
    </citation>
    <scope>NUCLEOTIDE SEQUENCE [LARGE SCALE GENOMIC DNA]</scope>
    <source>
        <strain evidence="5 6">CCFEE 5935</strain>
    </source>
</reference>
<proteinExistence type="predicted"/>
<evidence type="ECO:0000313" key="5">
    <source>
        <dbReference type="EMBL" id="KAK5164067.1"/>
    </source>
</evidence>
<organism evidence="5 6">
    <name type="scientific">Saxophila tyrrhenica</name>
    <dbReference type="NCBI Taxonomy" id="1690608"/>
    <lineage>
        <taxon>Eukaryota</taxon>
        <taxon>Fungi</taxon>
        <taxon>Dikarya</taxon>
        <taxon>Ascomycota</taxon>
        <taxon>Pezizomycotina</taxon>
        <taxon>Dothideomycetes</taxon>
        <taxon>Dothideomycetidae</taxon>
        <taxon>Mycosphaerellales</taxon>
        <taxon>Extremaceae</taxon>
        <taxon>Saxophila</taxon>
    </lineage>
</organism>
<evidence type="ECO:0000256" key="2">
    <source>
        <dbReference type="ARBA" id="ARBA00022643"/>
    </source>
</evidence>
<comment type="caution">
    <text evidence="5">The sequence shown here is derived from an EMBL/GenBank/DDBJ whole genome shotgun (WGS) entry which is preliminary data.</text>
</comment>
<dbReference type="RefSeq" id="XP_064654395.1">
    <property type="nucleotide sequence ID" value="XM_064807381.1"/>
</dbReference>
<dbReference type="PANTHER" id="PTHR32332:SF34">
    <property type="entry name" value="2-NITROPROPANE DIOXYGENASE FAMILY, PUTATIVE-RELATED"/>
    <property type="match status" value="1"/>
</dbReference>
<evidence type="ECO:0008006" key="7">
    <source>
        <dbReference type="Google" id="ProtNLM"/>
    </source>
</evidence>
<dbReference type="Proteomes" id="UP001337655">
    <property type="component" value="Unassembled WGS sequence"/>
</dbReference>
<dbReference type="Pfam" id="PF03060">
    <property type="entry name" value="NMO"/>
    <property type="match status" value="1"/>
</dbReference>